<dbReference type="EMBL" id="AAFI02000040">
    <property type="protein sequence ID" value="EAL66774.1"/>
    <property type="molecule type" value="Genomic_DNA"/>
</dbReference>
<dbReference type="RefSeq" id="XP_640747.1">
    <property type="nucleotide sequence ID" value="XM_635655.1"/>
</dbReference>
<dbReference type="AlphaFoldDB" id="Q54U18"/>
<dbReference type="GO" id="GO:0045335">
    <property type="term" value="C:phagocytic vesicle"/>
    <property type="evidence" value="ECO:0000318"/>
    <property type="project" value="GO_Central"/>
</dbReference>
<dbReference type="InterPro" id="IPR014756">
    <property type="entry name" value="Ig_E-set"/>
</dbReference>
<dbReference type="InterPro" id="IPR053133">
    <property type="entry name" value="Sexual_fusion_gp"/>
</dbReference>
<dbReference type="PANTHER" id="PTHR31093:SF4">
    <property type="entry name" value="CELL SURFACE GLYCOPROTEIN-RELATED"/>
    <property type="match status" value="1"/>
</dbReference>
<dbReference type="PANTHER" id="PTHR31093">
    <property type="entry name" value="CELL SURFACE GLYCOPROTEIN GP138-RELATED-RELATED"/>
    <property type="match status" value="1"/>
</dbReference>
<dbReference type="dictyBase" id="DDB_G0281377"/>
<organism evidence="3 4">
    <name type="scientific">Dictyostelium discoideum</name>
    <name type="common">Social amoeba</name>
    <dbReference type="NCBI Taxonomy" id="44689"/>
    <lineage>
        <taxon>Eukaryota</taxon>
        <taxon>Amoebozoa</taxon>
        <taxon>Evosea</taxon>
        <taxon>Eumycetozoa</taxon>
        <taxon>Dictyostelia</taxon>
        <taxon>Dictyosteliales</taxon>
        <taxon>Dictyosteliaceae</taxon>
        <taxon>Dictyostelium</taxon>
    </lineage>
</organism>
<dbReference type="KEGG" id="ddi:DDB_G0281377"/>
<keyword evidence="4" id="KW-1185">Reference proteome</keyword>
<accession>Q54U18</accession>
<dbReference type="InParanoid" id="Q54U18"/>
<name>Q54U18_DICDI</name>
<keyword evidence="2" id="KW-0732">Signal</keyword>
<dbReference type="InterPro" id="IPR032675">
    <property type="entry name" value="LRR_dom_sf"/>
</dbReference>
<dbReference type="FunCoup" id="Q54U18">
    <property type="interactions" value="150"/>
</dbReference>
<comment type="caution">
    <text evidence="3">The sequence shown here is derived from an EMBL/GenBank/DDBJ whole genome shotgun (WGS) entry which is preliminary data.</text>
</comment>
<dbReference type="OMA" id="CAIPQNI"/>
<dbReference type="SUPFAM" id="SSF81296">
    <property type="entry name" value="E set domains"/>
    <property type="match status" value="1"/>
</dbReference>
<feature type="chain" id="PRO_5004249418" description="Cell surface glycoprotein" evidence="2">
    <location>
        <begin position="20"/>
        <end position="753"/>
    </location>
</feature>
<evidence type="ECO:0000313" key="4">
    <source>
        <dbReference type="Proteomes" id="UP000002195"/>
    </source>
</evidence>
<gene>
    <name evidence="3" type="ORF">DDB_G0281377</name>
</gene>
<reference evidence="3 4" key="1">
    <citation type="journal article" date="2005" name="Nature">
        <title>The genome of the social amoeba Dictyostelium discoideum.</title>
        <authorList>
            <consortium name="The Dictyostelium discoideum Sequencing Consortium"/>
            <person name="Eichinger L."/>
            <person name="Pachebat J.A."/>
            <person name="Glockner G."/>
            <person name="Rajandream M.A."/>
            <person name="Sucgang R."/>
            <person name="Berriman M."/>
            <person name="Song J."/>
            <person name="Olsen R."/>
            <person name="Szafranski K."/>
            <person name="Xu Q."/>
            <person name="Tunggal B."/>
            <person name="Kummerfeld S."/>
            <person name="Madera M."/>
            <person name="Konfortov B.A."/>
            <person name="Rivero F."/>
            <person name="Bankier A.T."/>
            <person name="Lehmann R."/>
            <person name="Hamlin N."/>
            <person name="Davies R."/>
            <person name="Gaudet P."/>
            <person name="Fey P."/>
            <person name="Pilcher K."/>
            <person name="Chen G."/>
            <person name="Saunders D."/>
            <person name="Sodergren E."/>
            <person name="Davis P."/>
            <person name="Kerhornou A."/>
            <person name="Nie X."/>
            <person name="Hall N."/>
            <person name="Anjard C."/>
            <person name="Hemphill L."/>
            <person name="Bason N."/>
            <person name="Farbrother P."/>
            <person name="Desany B."/>
            <person name="Just E."/>
            <person name="Morio T."/>
            <person name="Rost R."/>
            <person name="Churcher C."/>
            <person name="Cooper J."/>
            <person name="Haydock S."/>
            <person name="van Driessche N."/>
            <person name="Cronin A."/>
            <person name="Goodhead I."/>
            <person name="Muzny D."/>
            <person name="Mourier T."/>
            <person name="Pain A."/>
            <person name="Lu M."/>
            <person name="Harper D."/>
            <person name="Lindsay R."/>
            <person name="Hauser H."/>
            <person name="James K."/>
            <person name="Quiles M."/>
            <person name="Madan Babu M."/>
            <person name="Saito T."/>
            <person name="Buchrieser C."/>
            <person name="Wardroper A."/>
            <person name="Felder M."/>
            <person name="Thangavelu M."/>
            <person name="Johnson D."/>
            <person name="Knights A."/>
            <person name="Loulseged H."/>
            <person name="Mungall K."/>
            <person name="Oliver K."/>
            <person name="Price C."/>
            <person name="Quail M.A."/>
            <person name="Urushihara H."/>
            <person name="Hernandez J."/>
            <person name="Rabbinowitsch E."/>
            <person name="Steffen D."/>
            <person name="Sanders M."/>
            <person name="Ma J."/>
            <person name="Kohara Y."/>
            <person name="Sharp S."/>
            <person name="Simmonds M."/>
            <person name="Spiegler S."/>
            <person name="Tivey A."/>
            <person name="Sugano S."/>
            <person name="White B."/>
            <person name="Walker D."/>
            <person name="Woodward J."/>
            <person name="Winckler T."/>
            <person name="Tanaka Y."/>
            <person name="Shaulsky G."/>
            <person name="Schleicher M."/>
            <person name="Weinstock G."/>
            <person name="Rosenthal A."/>
            <person name="Cox E.C."/>
            <person name="Chisholm R.L."/>
            <person name="Gibbs R."/>
            <person name="Loomis W.F."/>
            <person name="Platzer M."/>
            <person name="Kay R.R."/>
            <person name="Williams J."/>
            <person name="Dear P.H."/>
            <person name="Noegel A.A."/>
            <person name="Barrell B."/>
            <person name="Kuspa A."/>
        </authorList>
    </citation>
    <scope>NUCLEOTIDE SEQUENCE [LARGE SCALE GENOMIC DNA]</scope>
    <source>
        <strain evidence="3 4">AX4</strain>
    </source>
</reference>
<dbReference type="GeneID" id="8623024"/>
<dbReference type="GO" id="GO:0005886">
    <property type="term" value="C:plasma membrane"/>
    <property type="evidence" value="ECO:0000250"/>
    <property type="project" value="dictyBase"/>
</dbReference>
<protein>
    <recommendedName>
        <fullName evidence="5">Cell surface glycoprotein</fullName>
    </recommendedName>
</protein>
<evidence type="ECO:0008006" key="5">
    <source>
        <dbReference type="Google" id="ProtNLM"/>
    </source>
</evidence>
<dbReference type="Proteomes" id="UP000002195">
    <property type="component" value="Unassembled WGS sequence"/>
</dbReference>
<dbReference type="HOGENOM" id="CLU_022518_0_0_1"/>
<sequence>MIKVTFIIFFFYIIQFINSQSTFHLNEKSLALQILSDCYGYTFPDPTTADPCGVLNAIFCKVGANPDGTTFIFDVRLLENNYSCTIGDLSNFPNLKSLSVYGNHSLGTAFFQNINNLTVLNDVTTNIQSETIPINVKLPSTLITFIINNLLTALPIGFFESNIQNLYIYNAGFSASYPSSLKTVNKQLTEMVLSVNQNSIPPFNMGSYLSNLNELILNVINEKSIIGYTDYSFPTFQSFRIFKHLTVNFQNNQNENSIQLFNFPSTFNNIQSLSKLNINGIGFTVDSSLGYIDLRNNPQTFDLIINGTCELFSSCTTTNDCVRLPKTSSLTVLECSFNISNINYLNITSFKSTSNNLSQTLPEINNPLEINSFIISNTAITGIIPQSYCKIGKSIFQAQNNKLNGVVPSCYQCQGGSLSSGILPNNFDNFNSSTPKSCPAFSVDDSYNRTIDTIGGLLIVNGIDLGWSITSTMTIGHRYSIPNYQIGFQIPSGIGKNNQFSVSFTSDNTHTFYYDYIPPTIASYSIIEISGSKYFAIDGNGFDTNNANVVLFNNGQSINFSTASNGRIVCTSIDLLSQLVQGMKYHLSMKVGGQDSNVFTFGYYNITVSNSSSLSFNTDGGLISIDGSFGTTNSSLVYVEINGIKCTVESITYEKLTISYPSSISGNFILSINIEGGQLSIPIKISDANTSGSVTSSSSTTTSTSSSTTTTTSTNSPTTSTNSGNEPNPSSSSILSISFYLLTLVSFISINSC</sequence>
<feature type="region of interest" description="Disordered" evidence="1">
    <location>
        <begin position="691"/>
        <end position="731"/>
    </location>
</feature>
<feature type="signal peptide" evidence="2">
    <location>
        <begin position="1"/>
        <end position="19"/>
    </location>
</feature>
<dbReference type="VEuPathDB" id="AmoebaDB:DDB_G0281377"/>
<evidence type="ECO:0000256" key="1">
    <source>
        <dbReference type="SAM" id="MobiDB-lite"/>
    </source>
</evidence>
<evidence type="ECO:0000256" key="2">
    <source>
        <dbReference type="SAM" id="SignalP"/>
    </source>
</evidence>
<dbReference type="PhylomeDB" id="Q54U18"/>
<dbReference type="GO" id="GO:0006907">
    <property type="term" value="P:pinocytosis"/>
    <property type="evidence" value="ECO:0000318"/>
    <property type="project" value="GO_Central"/>
</dbReference>
<dbReference type="PaxDb" id="44689-DDB0232388"/>
<evidence type="ECO:0000313" key="3">
    <source>
        <dbReference type="EMBL" id="EAL66774.1"/>
    </source>
</evidence>
<dbReference type="Gene3D" id="3.80.10.10">
    <property type="entry name" value="Ribonuclease Inhibitor"/>
    <property type="match status" value="1"/>
</dbReference>
<dbReference type="SMR" id="Q54U18"/>
<proteinExistence type="predicted"/>